<dbReference type="EMBL" id="FPHM01000038">
    <property type="protein sequence ID" value="SFV56840.1"/>
    <property type="molecule type" value="Genomic_DNA"/>
</dbReference>
<organism evidence="1">
    <name type="scientific">hydrothermal vent metagenome</name>
    <dbReference type="NCBI Taxonomy" id="652676"/>
    <lineage>
        <taxon>unclassified sequences</taxon>
        <taxon>metagenomes</taxon>
        <taxon>ecological metagenomes</taxon>
    </lineage>
</organism>
<sequence>MFCGLKYILVFSIDTLLYKTACIARLYERLLSASLLLCRRFSRLNFIKRVIKKYLGNNNG</sequence>
<gene>
    <name evidence="1" type="ORF">MNB_SV-13-1582</name>
</gene>
<proteinExistence type="predicted"/>
<reference evidence="1" key="1">
    <citation type="submission" date="2016-10" db="EMBL/GenBank/DDBJ databases">
        <authorList>
            <person name="de Groot N.N."/>
        </authorList>
    </citation>
    <scope>NUCLEOTIDE SEQUENCE</scope>
</reference>
<evidence type="ECO:0000313" key="1">
    <source>
        <dbReference type="EMBL" id="SFV56840.1"/>
    </source>
</evidence>
<protein>
    <submittedName>
        <fullName evidence="1">Uncharacterized protein</fullName>
    </submittedName>
</protein>
<dbReference type="AlphaFoldDB" id="A0A1W1BTD6"/>
<name>A0A1W1BTD6_9ZZZZ</name>
<accession>A0A1W1BTD6</accession>